<dbReference type="PANTHER" id="PTHR19303">
    <property type="entry name" value="TRANSPOSON"/>
    <property type="match status" value="1"/>
</dbReference>
<dbReference type="InterPro" id="IPR004875">
    <property type="entry name" value="DDE_SF_endonuclease_dom"/>
</dbReference>
<dbReference type="GO" id="GO:0003677">
    <property type="term" value="F:DNA binding"/>
    <property type="evidence" value="ECO:0007669"/>
    <property type="project" value="InterPro"/>
</dbReference>
<evidence type="ECO:0000259" key="3">
    <source>
        <dbReference type="Pfam" id="PF04218"/>
    </source>
</evidence>
<sequence length="269" mass="30593">MLNIETKIEIIEKLEKGESGSSLAQFYNVNKSTIGDIKRKKENILSNASNMDSTDGKKTRKKKFKEIFLNMIKREGYTKNDVYNADETGINWKASRQESSTPSYKVSKDRITAMVCANASGDHALPLLVIGTAIKPRCFKNVNQLPVKYKAQKSAWMNSKLFYEWYCNEFIPKVKQEQEYKGRKGKVLLLLDNAPSHPSAEKLNIVDPNFKLENNANDLGFEILNDDEIVEAVKESELPSEIENEYEDVKNYTGLTLIEAFTAMESAMH</sequence>
<dbReference type="AlphaFoldDB" id="A0A8B8FR71"/>
<name>A0A8B8FR71_9HEMI</name>
<evidence type="ECO:0000313" key="4">
    <source>
        <dbReference type="Proteomes" id="UP000694846"/>
    </source>
</evidence>
<evidence type="ECO:0000259" key="2">
    <source>
        <dbReference type="Pfam" id="PF03184"/>
    </source>
</evidence>
<reference evidence="5" key="1">
    <citation type="submission" date="2025-08" db="UniProtKB">
        <authorList>
            <consortium name="RefSeq"/>
        </authorList>
    </citation>
    <scope>IDENTIFICATION</scope>
    <source>
        <tissue evidence="5">Whole body</tissue>
    </source>
</reference>
<evidence type="ECO:0000256" key="1">
    <source>
        <dbReference type="ARBA" id="ARBA00004123"/>
    </source>
</evidence>
<dbReference type="Gene3D" id="1.10.10.60">
    <property type="entry name" value="Homeodomain-like"/>
    <property type="match status" value="1"/>
</dbReference>
<dbReference type="PANTHER" id="PTHR19303:SF16">
    <property type="entry name" value="JERKY PROTEIN HOMOLOG-LIKE"/>
    <property type="match status" value="1"/>
</dbReference>
<accession>A0A8B8FR71</accession>
<dbReference type="InterPro" id="IPR050863">
    <property type="entry name" value="CenT-Element_Derived"/>
</dbReference>
<protein>
    <submittedName>
        <fullName evidence="5">Jerky protein homolog-like</fullName>
    </submittedName>
</protein>
<evidence type="ECO:0000313" key="5">
    <source>
        <dbReference type="RefSeq" id="XP_025413242.1"/>
    </source>
</evidence>
<dbReference type="SUPFAM" id="SSF46689">
    <property type="entry name" value="Homeodomain-like"/>
    <property type="match status" value="1"/>
</dbReference>
<dbReference type="GO" id="GO:0005634">
    <property type="term" value="C:nucleus"/>
    <property type="evidence" value="ECO:0007669"/>
    <property type="project" value="UniProtKB-SubCell"/>
</dbReference>
<comment type="subcellular location">
    <subcellularLocation>
        <location evidence="1">Nucleus</location>
    </subcellularLocation>
</comment>
<dbReference type="InterPro" id="IPR036397">
    <property type="entry name" value="RNaseH_sf"/>
</dbReference>
<dbReference type="RefSeq" id="XP_025413242.1">
    <property type="nucleotide sequence ID" value="XM_025557457.1"/>
</dbReference>
<feature type="domain" description="HTH psq-type" evidence="3">
    <location>
        <begin position="6"/>
        <end position="46"/>
    </location>
</feature>
<proteinExistence type="predicted"/>
<dbReference type="GeneID" id="112685541"/>
<dbReference type="Pfam" id="PF03184">
    <property type="entry name" value="DDE_1"/>
    <property type="match status" value="1"/>
</dbReference>
<dbReference type="InterPro" id="IPR007889">
    <property type="entry name" value="HTH_Psq"/>
</dbReference>
<gene>
    <name evidence="5" type="primary">LOC112685541</name>
</gene>
<dbReference type="Pfam" id="PF04218">
    <property type="entry name" value="CENP-B_N"/>
    <property type="match status" value="1"/>
</dbReference>
<dbReference type="Proteomes" id="UP000694846">
    <property type="component" value="Unplaced"/>
</dbReference>
<organism evidence="4 5">
    <name type="scientific">Sipha flava</name>
    <name type="common">yellow sugarcane aphid</name>
    <dbReference type="NCBI Taxonomy" id="143950"/>
    <lineage>
        <taxon>Eukaryota</taxon>
        <taxon>Metazoa</taxon>
        <taxon>Ecdysozoa</taxon>
        <taxon>Arthropoda</taxon>
        <taxon>Hexapoda</taxon>
        <taxon>Insecta</taxon>
        <taxon>Pterygota</taxon>
        <taxon>Neoptera</taxon>
        <taxon>Paraneoptera</taxon>
        <taxon>Hemiptera</taxon>
        <taxon>Sternorrhyncha</taxon>
        <taxon>Aphidomorpha</taxon>
        <taxon>Aphidoidea</taxon>
        <taxon>Aphididae</taxon>
        <taxon>Sipha</taxon>
    </lineage>
</organism>
<dbReference type="InterPro" id="IPR009057">
    <property type="entry name" value="Homeodomain-like_sf"/>
</dbReference>
<dbReference type="OrthoDB" id="6628352at2759"/>
<keyword evidence="4" id="KW-1185">Reference proteome</keyword>
<feature type="domain" description="DDE-1" evidence="2">
    <location>
        <begin position="108"/>
        <end position="202"/>
    </location>
</feature>
<dbReference type="Gene3D" id="3.30.420.10">
    <property type="entry name" value="Ribonuclease H-like superfamily/Ribonuclease H"/>
    <property type="match status" value="1"/>
</dbReference>